<comment type="caution">
    <text evidence="2">The sequence shown here is derived from an EMBL/GenBank/DDBJ whole genome shotgun (WGS) entry which is preliminary data.</text>
</comment>
<gene>
    <name evidence="2" type="ORF">BZM27_44750</name>
</gene>
<dbReference type="Proteomes" id="UP000294200">
    <property type="component" value="Unassembled WGS sequence"/>
</dbReference>
<evidence type="ECO:0000313" key="3">
    <source>
        <dbReference type="Proteomes" id="UP000294200"/>
    </source>
</evidence>
<reference evidence="2 3" key="1">
    <citation type="submission" date="2017-02" db="EMBL/GenBank/DDBJ databases">
        <title>Paraburkholderia sophoroidis sp. nov. and Paraburkholderia steynii sp. nov. rhizobial symbionts of the fynbos legume Hypocalyptus sophoroides.</title>
        <authorList>
            <person name="Steenkamp E.T."/>
            <person name="Beukes C.W."/>
            <person name="Van Zyl E."/>
            <person name="Avontuur J."/>
            <person name="Chan W.Y."/>
            <person name="Hassen A."/>
            <person name="Palmer M."/>
            <person name="Mthombeni L."/>
            <person name="Phalane F."/>
            <person name="Sereme K."/>
            <person name="Venter S.N."/>
        </authorList>
    </citation>
    <scope>NUCLEOTIDE SEQUENCE [LARGE SCALE GENOMIC DNA]</scope>
    <source>
        <strain evidence="2 3">HC1.1ba</strain>
    </source>
</reference>
<protein>
    <submittedName>
        <fullName evidence="2">TetR family transcriptional regulator</fullName>
    </submittedName>
</protein>
<feature type="compositionally biased region" description="Polar residues" evidence="1">
    <location>
        <begin position="15"/>
        <end position="30"/>
    </location>
</feature>
<organism evidence="2 3">
    <name type="scientific">Paraburkholderia steynii</name>
    <dbReference type="NCBI Taxonomy" id="1245441"/>
    <lineage>
        <taxon>Bacteria</taxon>
        <taxon>Pseudomonadati</taxon>
        <taxon>Pseudomonadota</taxon>
        <taxon>Betaproteobacteria</taxon>
        <taxon>Burkholderiales</taxon>
        <taxon>Burkholderiaceae</taxon>
        <taxon>Paraburkholderia</taxon>
    </lineage>
</organism>
<evidence type="ECO:0000256" key="1">
    <source>
        <dbReference type="SAM" id="MobiDB-lite"/>
    </source>
</evidence>
<accession>A0A4R0XD65</accession>
<feature type="non-terminal residue" evidence="2">
    <location>
        <position position="45"/>
    </location>
</feature>
<feature type="region of interest" description="Disordered" evidence="1">
    <location>
        <begin position="1"/>
        <end position="45"/>
    </location>
</feature>
<name>A0A4R0XD65_9BURK</name>
<evidence type="ECO:0000313" key="2">
    <source>
        <dbReference type="EMBL" id="TCG03911.1"/>
    </source>
</evidence>
<dbReference type="AlphaFoldDB" id="A0A4R0XD65"/>
<dbReference type="EMBL" id="MWML01000317">
    <property type="protein sequence ID" value="TCG03911.1"/>
    <property type="molecule type" value="Genomic_DNA"/>
</dbReference>
<sequence>MVMATKSAAVAGSDQAEQTSQERGGDNASQRRARAARPGRPSGSG</sequence>
<keyword evidence="3" id="KW-1185">Reference proteome</keyword>
<proteinExistence type="predicted"/>